<gene>
    <name evidence="1" type="ORF">SMRZ_LOCUS8300</name>
</gene>
<sequence>MGGLTIRKSGSIPPKCIRLSSGKLFDCGRKLDSPQDLADIKLVSDVVIANKNQLNTSEEDSKALGHESRSTIVKNVSATLSDHCNLTPKSNVFGEELLNSEELFTRLLSVLLSIPELTTQWVHVKDQKGQLYQIGINRDGLIIHQEFVESLSTRFNWLV</sequence>
<proteinExistence type="predicted"/>
<organism evidence="1 2">
    <name type="scientific">Schistosoma margrebowiei</name>
    <dbReference type="NCBI Taxonomy" id="48269"/>
    <lineage>
        <taxon>Eukaryota</taxon>
        <taxon>Metazoa</taxon>
        <taxon>Spiralia</taxon>
        <taxon>Lophotrochozoa</taxon>
        <taxon>Platyhelminthes</taxon>
        <taxon>Trematoda</taxon>
        <taxon>Digenea</taxon>
        <taxon>Strigeidida</taxon>
        <taxon>Schistosomatoidea</taxon>
        <taxon>Schistosomatidae</taxon>
        <taxon>Schistosoma</taxon>
    </lineage>
</organism>
<dbReference type="EMBL" id="UZAI01003559">
    <property type="protein sequence ID" value="VDO80723.1"/>
    <property type="molecule type" value="Genomic_DNA"/>
</dbReference>
<evidence type="ECO:0000313" key="2">
    <source>
        <dbReference type="Proteomes" id="UP000277204"/>
    </source>
</evidence>
<name>A0A183LWX3_9TREM</name>
<evidence type="ECO:0000313" key="1">
    <source>
        <dbReference type="EMBL" id="VDO80723.1"/>
    </source>
</evidence>
<dbReference type="AlphaFoldDB" id="A0A183LWX3"/>
<accession>A0A183LWX3</accession>
<dbReference type="Proteomes" id="UP000277204">
    <property type="component" value="Unassembled WGS sequence"/>
</dbReference>
<protein>
    <submittedName>
        <fullName evidence="1">Uncharacterized protein</fullName>
    </submittedName>
</protein>
<keyword evidence="2" id="KW-1185">Reference proteome</keyword>
<reference evidence="1 2" key="1">
    <citation type="submission" date="2018-11" db="EMBL/GenBank/DDBJ databases">
        <authorList>
            <consortium name="Pathogen Informatics"/>
        </authorList>
    </citation>
    <scope>NUCLEOTIDE SEQUENCE [LARGE SCALE GENOMIC DNA]</scope>
    <source>
        <strain evidence="1 2">Zambia</strain>
    </source>
</reference>